<reference evidence="11 12" key="1">
    <citation type="submission" date="2019-09" db="EMBL/GenBank/DDBJ databases">
        <title>Bird 10,000 Genomes (B10K) Project - Family phase.</title>
        <authorList>
            <person name="Zhang G."/>
        </authorList>
    </citation>
    <scope>NUCLEOTIDE SEQUENCE [LARGE SCALE GENOMIC DNA]</scope>
    <source>
        <strain evidence="11">B10K-DU-012-37</strain>
    </source>
</reference>
<evidence type="ECO:0000256" key="6">
    <source>
        <dbReference type="ARBA" id="ARBA00023015"/>
    </source>
</evidence>
<dbReference type="InterPro" id="IPR036236">
    <property type="entry name" value="Znf_C2H2_sf"/>
</dbReference>
<comment type="subcellular location">
    <subcellularLocation>
        <location evidence="1">Nucleus</location>
    </subcellularLocation>
</comment>
<keyword evidence="6" id="KW-0805">Transcription regulation</keyword>
<dbReference type="PROSITE" id="PS00028">
    <property type="entry name" value="ZINC_FINGER_C2H2_1"/>
    <property type="match status" value="2"/>
</dbReference>
<dbReference type="AlphaFoldDB" id="A0A7K6B9F0"/>
<feature type="domain" description="C2H2-type" evidence="10">
    <location>
        <begin position="39"/>
        <end position="66"/>
    </location>
</feature>
<proteinExistence type="predicted"/>
<dbReference type="PROSITE" id="PS50157">
    <property type="entry name" value="ZINC_FINGER_C2H2_2"/>
    <property type="match status" value="2"/>
</dbReference>
<organism evidence="11 12">
    <name type="scientific">Upupa epops</name>
    <name type="common">Eurasian hoopoe</name>
    <dbReference type="NCBI Taxonomy" id="57439"/>
    <lineage>
        <taxon>Eukaryota</taxon>
        <taxon>Metazoa</taxon>
        <taxon>Chordata</taxon>
        <taxon>Craniata</taxon>
        <taxon>Vertebrata</taxon>
        <taxon>Euteleostomi</taxon>
        <taxon>Archelosauria</taxon>
        <taxon>Archosauria</taxon>
        <taxon>Dinosauria</taxon>
        <taxon>Saurischia</taxon>
        <taxon>Theropoda</taxon>
        <taxon>Coelurosauria</taxon>
        <taxon>Aves</taxon>
        <taxon>Neognathae</taxon>
        <taxon>Neoaves</taxon>
        <taxon>Telluraves</taxon>
        <taxon>Coraciimorphae</taxon>
        <taxon>Bucerotiformes</taxon>
        <taxon>Upupidae</taxon>
        <taxon>Upupa</taxon>
    </lineage>
</organism>
<dbReference type="InterPro" id="IPR013087">
    <property type="entry name" value="Znf_C2H2_type"/>
</dbReference>
<accession>A0A7K6B9F0</accession>
<keyword evidence="5" id="KW-0862">Zinc</keyword>
<dbReference type="FunFam" id="3.30.160.60:FF:001968">
    <property type="entry name" value="chorion transcription factor Cf2 isoform X3"/>
    <property type="match status" value="1"/>
</dbReference>
<keyword evidence="2" id="KW-0479">Metal-binding</keyword>
<feature type="non-terminal residue" evidence="11">
    <location>
        <position position="76"/>
    </location>
</feature>
<keyword evidence="8" id="KW-0539">Nucleus</keyword>
<keyword evidence="12" id="KW-1185">Reference proteome</keyword>
<dbReference type="Proteomes" id="UP000544127">
    <property type="component" value="Unassembled WGS sequence"/>
</dbReference>
<evidence type="ECO:0000313" key="11">
    <source>
        <dbReference type="EMBL" id="NWU98026.1"/>
    </source>
</evidence>
<feature type="non-terminal residue" evidence="11">
    <location>
        <position position="1"/>
    </location>
</feature>
<keyword evidence="7" id="KW-0804">Transcription</keyword>
<dbReference type="SUPFAM" id="SSF57667">
    <property type="entry name" value="beta-beta-alpha zinc fingers"/>
    <property type="match status" value="2"/>
</dbReference>
<dbReference type="PANTHER" id="PTHR24381:SF393">
    <property type="entry name" value="CHROMATIN-LINKED ADAPTOR FOR MSL PROTEINS, ISOFORM B"/>
    <property type="match status" value="1"/>
</dbReference>
<evidence type="ECO:0000256" key="8">
    <source>
        <dbReference type="ARBA" id="ARBA00023242"/>
    </source>
</evidence>
<dbReference type="GO" id="GO:0005634">
    <property type="term" value="C:nucleus"/>
    <property type="evidence" value="ECO:0007669"/>
    <property type="project" value="UniProtKB-SubCell"/>
</dbReference>
<protein>
    <submittedName>
        <fullName evidence="11">REPI1 protein</fullName>
    </submittedName>
</protein>
<comment type="caution">
    <text evidence="11">The sequence shown here is derived from an EMBL/GenBank/DDBJ whole genome shotgun (WGS) entry which is preliminary data.</text>
</comment>
<keyword evidence="4 9" id="KW-0863">Zinc-finger</keyword>
<dbReference type="OrthoDB" id="427030at2759"/>
<dbReference type="PANTHER" id="PTHR24381">
    <property type="entry name" value="ZINC FINGER PROTEIN"/>
    <property type="match status" value="1"/>
</dbReference>
<dbReference type="SMART" id="SM00355">
    <property type="entry name" value="ZnF_C2H2"/>
    <property type="match status" value="2"/>
</dbReference>
<evidence type="ECO:0000256" key="5">
    <source>
        <dbReference type="ARBA" id="ARBA00022833"/>
    </source>
</evidence>
<dbReference type="EMBL" id="VZRI01010093">
    <property type="protein sequence ID" value="NWU98026.1"/>
    <property type="molecule type" value="Genomic_DNA"/>
</dbReference>
<dbReference type="Pfam" id="PF00096">
    <property type="entry name" value="zf-C2H2"/>
    <property type="match status" value="2"/>
</dbReference>
<feature type="domain" description="C2H2-type" evidence="10">
    <location>
        <begin position="7"/>
        <end position="29"/>
    </location>
</feature>
<dbReference type="GO" id="GO:0008270">
    <property type="term" value="F:zinc ion binding"/>
    <property type="evidence" value="ECO:0007669"/>
    <property type="project" value="UniProtKB-KW"/>
</dbReference>
<dbReference type="GO" id="GO:0000977">
    <property type="term" value="F:RNA polymerase II transcription regulatory region sequence-specific DNA binding"/>
    <property type="evidence" value="ECO:0007669"/>
    <property type="project" value="TreeGrafter"/>
</dbReference>
<sequence>HTGERPYGCPDCGKSFMASKSLSKHRKVHQLQGGGGSVFVCPDCGKKLTSRATLVIHRRIHTGERPYGCPDCGKSF</sequence>
<evidence type="ECO:0000313" key="12">
    <source>
        <dbReference type="Proteomes" id="UP000544127"/>
    </source>
</evidence>
<dbReference type="Gene3D" id="3.30.160.60">
    <property type="entry name" value="Classic Zinc Finger"/>
    <property type="match status" value="3"/>
</dbReference>
<evidence type="ECO:0000256" key="9">
    <source>
        <dbReference type="PROSITE-ProRule" id="PRU00042"/>
    </source>
</evidence>
<evidence type="ECO:0000256" key="1">
    <source>
        <dbReference type="ARBA" id="ARBA00004123"/>
    </source>
</evidence>
<name>A0A7K6B9F0_UPUEP</name>
<evidence type="ECO:0000259" key="10">
    <source>
        <dbReference type="PROSITE" id="PS50157"/>
    </source>
</evidence>
<gene>
    <name evidence="11" type="primary">Repin1</name>
    <name evidence="11" type="ORF">UPUEPO_R00005</name>
</gene>
<evidence type="ECO:0000256" key="2">
    <source>
        <dbReference type="ARBA" id="ARBA00022723"/>
    </source>
</evidence>
<keyword evidence="3" id="KW-0677">Repeat</keyword>
<evidence type="ECO:0000256" key="4">
    <source>
        <dbReference type="ARBA" id="ARBA00022771"/>
    </source>
</evidence>
<evidence type="ECO:0000256" key="7">
    <source>
        <dbReference type="ARBA" id="ARBA00023163"/>
    </source>
</evidence>
<dbReference type="GO" id="GO:0000981">
    <property type="term" value="F:DNA-binding transcription factor activity, RNA polymerase II-specific"/>
    <property type="evidence" value="ECO:0007669"/>
    <property type="project" value="TreeGrafter"/>
</dbReference>
<dbReference type="FunFam" id="3.30.160.60:FF:000495">
    <property type="entry name" value="zinc finger protein 668"/>
    <property type="match status" value="1"/>
</dbReference>
<evidence type="ECO:0000256" key="3">
    <source>
        <dbReference type="ARBA" id="ARBA00022737"/>
    </source>
</evidence>